<feature type="domain" description="DDE-1" evidence="1">
    <location>
        <begin position="163"/>
        <end position="278"/>
    </location>
</feature>
<proteinExistence type="predicted"/>
<dbReference type="Proteomes" id="UP000285060">
    <property type="component" value="Unassembled WGS sequence"/>
</dbReference>
<evidence type="ECO:0000313" key="2">
    <source>
        <dbReference type="EMBL" id="RHY16776.1"/>
    </source>
</evidence>
<comment type="caution">
    <text evidence="2">The sequence shown here is derived from an EMBL/GenBank/DDBJ whole genome shotgun (WGS) entry which is preliminary data.</text>
</comment>
<keyword evidence="3" id="KW-1185">Reference proteome</keyword>
<sequence>MLLQTRAREVANDLGLTESQFRAGSTWVKSFLNWWSLSMRSKTRAGQSSAEEGEAMLTQFADKIRRIVDTNGIELIYNADQTGVNYEYIPKKTIDATGTKTVWVKGSGHEKDHLTAMQLADSNGVKYPLFLVLKTAASKVKDVVQDNLKNGNGFGVHVWEDIEELHERHPSRIYGNPTAWWNGPISLQFLTYHFGNRRGVSCKPVLLLWDDFSAHVTEEVLTLANELNVILEKIPPKFTRICQPADVAWMRPLKSALRHRWIEYLRTELQSHTSGPFKLFPPNRFDLVEWVNTA</sequence>
<organism evidence="2 3">
    <name type="scientific">Aphanomyces invadans</name>
    <dbReference type="NCBI Taxonomy" id="157072"/>
    <lineage>
        <taxon>Eukaryota</taxon>
        <taxon>Sar</taxon>
        <taxon>Stramenopiles</taxon>
        <taxon>Oomycota</taxon>
        <taxon>Saprolegniomycetes</taxon>
        <taxon>Saprolegniales</taxon>
        <taxon>Verrucalvaceae</taxon>
        <taxon>Aphanomyces</taxon>
    </lineage>
</organism>
<protein>
    <recommendedName>
        <fullName evidence="1">DDE-1 domain-containing protein</fullName>
    </recommendedName>
</protein>
<dbReference type="GO" id="GO:0005634">
    <property type="term" value="C:nucleus"/>
    <property type="evidence" value="ECO:0007669"/>
    <property type="project" value="TreeGrafter"/>
</dbReference>
<reference evidence="2 3" key="1">
    <citation type="submission" date="2018-08" db="EMBL/GenBank/DDBJ databases">
        <title>Aphanomyces genome sequencing and annotation.</title>
        <authorList>
            <person name="Minardi D."/>
            <person name="Oidtmann B."/>
            <person name="Van Der Giezen M."/>
            <person name="Studholme D.J."/>
        </authorList>
    </citation>
    <scope>NUCLEOTIDE SEQUENCE [LARGE SCALE GENOMIC DNA]</scope>
    <source>
        <strain evidence="2 3">NJM0002</strain>
    </source>
</reference>
<dbReference type="InterPro" id="IPR004875">
    <property type="entry name" value="DDE_SF_endonuclease_dom"/>
</dbReference>
<dbReference type="VEuPathDB" id="FungiDB:H310_15310"/>
<dbReference type="PANTHER" id="PTHR19303">
    <property type="entry name" value="TRANSPOSON"/>
    <property type="match status" value="1"/>
</dbReference>
<dbReference type="Pfam" id="PF03184">
    <property type="entry name" value="DDE_1"/>
    <property type="match status" value="1"/>
</dbReference>
<dbReference type="EMBL" id="QUSY01003638">
    <property type="protein sequence ID" value="RHY16776.1"/>
    <property type="molecule type" value="Genomic_DNA"/>
</dbReference>
<dbReference type="InterPro" id="IPR050863">
    <property type="entry name" value="CenT-Element_Derived"/>
</dbReference>
<dbReference type="AlphaFoldDB" id="A0A3R6VDL0"/>
<dbReference type="PANTHER" id="PTHR19303:SF57">
    <property type="entry name" value="HTH CENPB-TYPE DOMAIN-CONTAINING PROTEIN"/>
    <property type="match status" value="1"/>
</dbReference>
<name>A0A3R6VDL0_9STRA</name>
<dbReference type="GO" id="GO:0003677">
    <property type="term" value="F:DNA binding"/>
    <property type="evidence" value="ECO:0007669"/>
    <property type="project" value="TreeGrafter"/>
</dbReference>
<evidence type="ECO:0000259" key="1">
    <source>
        <dbReference type="Pfam" id="PF03184"/>
    </source>
</evidence>
<accession>A0A3R6VDL0</accession>
<evidence type="ECO:0000313" key="3">
    <source>
        <dbReference type="Proteomes" id="UP000285060"/>
    </source>
</evidence>
<gene>
    <name evidence="2" type="ORF">DYB32_010613</name>
</gene>
<dbReference type="VEuPathDB" id="FungiDB:H310_09722"/>